<dbReference type="PANTHER" id="PTHR42798:SF2">
    <property type="entry name" value="ABC TRANSPORTER ATP-BINDING PROTEIN MG467-RELATED"/>
    <property type="match status" value="1"/>
</dbReference>
<evidence type="ECO:0000313" key="6">
    <source>
        <dbReference type="Proteomes" id="UP000192276"/>
    </source>
</evidence>
<dbReference type="GO" id="GO:0016887">
    <property type="term" value="F:ATP hydrolysis activity"/>
    <property type="evidence" value="ECO:0007669"/>
    <property type="project" value="InterPro"/>
</dbReference>
<dbReference type="Gene3D" id="3.40.50.300">
    <property type="entry name" value="P-loop containing nucleotide triphosphate hydrolases"/>
    <property type="match status" value="1"/>
</dbReference>
<dbReference type="EMBL" id="LWBP01000243">
    <property type="protein sequence ID" value="OQP46752.1"/>
    <property type="molecule type" value="Genomic_DNA"/>
</dbReference>
<keyword evidence="3" id="KW-1278">Translocase</keyword>
<dbReference type="PROSITE" id="PS50893">
    <property type="entry name" value="ABC_TRANSPORTER_2"/>
    <property type="match status" value="1"/>
</dbReference>
<dbReference type="STRING" id="550983.A4R26_08560"/>
<evidence type="ECO:0000256" key="2">
    <source>
        <dbReference type="ARBA" id="ARBA00022840"/>
    </source>
</evidence>
<keyword evidence="6" id="KW-1185">Reference proteome</keyword>
<dbReference type="RefSeq" id="WP_081170947.1">
    <property type="nucleotide sequence ID" value="NZ_LWBP01000243.1"/>
</dbReference>
<dbReference type="SUPFAM" id="SSF52540">
    <property type="entry name" value="P-loop containing nucleoside triphosphate hydrolases"/>
    <property type="match status" value="1"/>
</dbReference>
<keyword evidence="2" id="KW-0067">ATP-binding</keyword>
<dbReference type="OrthoDB" id="1098100at2"/>
<dbReference type="InterPro" id="IPR003439">
    <property type="entry name" value="ABC_transporter-like_ATP-bd"/>
</dbReference>
<dbReference type="PROSITE" id="PS00211">
    <property type="entry name" value="ABC_TRANSPORTER_1"/>
    <property type="match status" value="1"/>
</dbReference>
<accession>A0A1V9EL30</accession>
<reference evidence="6" key="1">
    <citation type="submission" date="2016-04" db="EMBL/GenBank/DDBJ databases">
        <authorList>
            <person name="Chen L."/>
            <person name="Zhuang W."/>
            <person name="Wang G."/>
        </authorList>
    </citation>
    <scope>NUCLEOTIDE SEQUENCE [LARGE SCALE GENOMIC DNA]</scope>
    <source>
        <strain evidence="6">208</strain>
    </source>
</reference>
<feature type="domain" description="ABC transporter" evidence="4">
    <location>
        <begin position="3"/>
        <end position="213"/>
    </location>
</feature>
<dbReference type="Pfam" id="PF00005">
    <property type="entry name" value="ABC_tran"/>
    <property type="match status" value="1"/>
</dbReference>
<dbReference type="Proteomes" id="UP000192276">
    <property type="component" value="Unassembled WGS sequence"/>
</dbReference>
<name>A0A1V9EL30_9BACT</name>
<keyword evidence="1" id="KW-0547">Nucleotide-binding</keyword>
<dbReference type="InterPro" id="IPR017871">
    <property type="entry name" value="ABC_transporter-like_CS"/>
</dbReference>
<evidence type="ECO:0000256" key="3">
    <source>
        <dbReference type="ARBA" id="ARBA00022967"/>
    </source>
</evidence>
<dbReference type="AlphaFoldDB" id="A0A1V9EL30"/>
<evidence type="ECO:0000256" key="1">
    <source>
        <dbReference type="ARBA" id="ARBA00022741"/>
    </source>
</evidence>
<dbReference type="InterPro" id="IPR027417">
    <property type="entry name" value="P-loop_NTPase"/>
</dbReference>
<comment type="caution">
    <text evidence="5">The sequence shown here is derived from an EMBL/GenBank/DDBJ whole genome shotgun (WGS) entry which is preliminary data.</text>
</comment>
<dbReference type="GO" id="GO:0005524">
    <property type="term" value="F:ATP binding"/>
    <property type="evidence" value="ECO:0007669"/>
    <property type="project" value="UniProtKB-KW"/>
</dbReference>
<evidence type="ECO:0000313" key="5">
    <source>
        <dbReference type="EMBL" id="OQP46752.1"/>
    </source>
</evidence>
<evidence type="ECO:0000259" key="4">
    <source>
        <dbReference type="PROSITE" id="PS50893"/>
    </source>
</evidence>
<dbReference type="PANTHER" id="PTHR42798">
    <property type="entry name" value="LIPOPROTEIN-RELEASING SYSTEM ATP-BINDING PROTEIN LOLD"/>
    <property type="match status" value="1"/>
</dbReference>
<sequence>MQLQLQQLLPVYFDESQRNGSEVWRKDLTFNKGEYIKIVAPSGSGKSSLMHFLYGLRNEYNGNITYNNNDLKKFTAEDFAVYRKDQVSIVFQDLRLFPEQTVYENIELKRQLNSFHPAEKIKEMAERLGIGSKLKNKSRICSYGEQQRVAIIRALMQPFDFLLLDEPFSHLDDKNSQNAMQLMLEEARLRNAAIIFADLERIDFFPYTRLFHL</sequence>
<proteinExistence type="predicted"/>
<organism evidence="5 6">
    <name type="scientific">Niastella populi</name>
    <dbReference type="NCBI Taxonomy" id="550983"/>
    <lineage>
        <taxon>Bacteria</taxon>
        <taxon>Pseudomonadati</taxon>
        <taxon>Bacteroidota</taxon>
        <taxon>Chitinophagia</taxon>
        <taxon>Chitinophagales</taxon>
        <taxon>Chitinophagaceae</taxon>
        <taxon>Niastella</taxon>
    </lineage>
</organism>
<protein>
    <submittedName>
        <fullName evidence="5">ABC transporter</fullName>
    </submittedName>
</protein>
<gene>
    <name evidence="5" type="ORF">A4R26_08560</name>
</gene>